<dbReference type="InterPro" id="IPR001348">
    <property type="entry name" value="ATP_PRibTrfase_HisG"/>
</dbReference>
<accession>A0A9D0Z9S5</accession>
<reference evidence="18" key="2">
    <citation type="journal article" date="2021" name="PeerJ">
        <title>Extensive microbial diversity within the chicken gut microbiome revealed by metagenomics and culture.</title>
        <authorList>
            <person name="Gilroy R."/>
            <person name="Ravi A."/>
            <person name="Getino M."/>
            <person name="Pursley I."/>
            <person name="Horton D.L."/>
            <person name="Alikhan N.F."/>
            <person name="Baker D."/>
            <person name="Gharbi K."/>
            <person name="Hall N."/>
            <person name="Watson M."/>
            <person name="Adriaenssens E.M."/>
            <person name="Foster-Nyarko E."/>
            <person name="Jarju S."/>
            <person name="Secka A."/>
            <person name="Antonio M."/>
            <person name="Oren A."/>
            <person name="Chaudhuri R.R."/>
            <person name="La Ragione R."/>
            <person name="Hildebrand F."/>
            <person name="Pallen M.J."/>
        </authorList>
    </citation>
    <scope>NUCLEOTIDE SEQUENCE</scope>
    <source>
        <strain evidence="18">ChiSxjej2B14-6234</strain>
    </source>
</reference>
<dbReference type="GO" id="GO:0003879">
    <property type="term" value="F:ATP phosphoribosyltransferase activity"/>
    <property type="evidence" value="ECO:0007669"/>
    <property type="project" value="UniProtKB-UniRule"/>
</dbReference>
<gene>
    <name evidence="16" type="primary">hisG</name>
    <name evidence="18" type="ORF">IAB73_06170</name>
</gene>
<evidence type="ECO:0000256" key="9">
    <source>
        <dbReference type="ARBA" id="ARBA00022605"/>
    </source>
</evidence>
<comment type="pathway">
    <text evidence="3 16">Amino-acid biosynthesis; L-histidine biosynthesis; L-histidine from 5-phospho-alpha-D-ribose 1-diphosphate: step 1/9.</text>
</comment>
<keyword evidence="14 16" id="KW-0368">Histidine biosynthesis</keyword>
<keyword evidence="8 16" id="KW-0963">Cytoplasm</keyword>
<reference evidence="18" key="1">
    <citation type="submission" date="2020-10" db="EMBL/GenBank/DDBJ databases">
        <authorList>
            <person name="Gilroy R."/>
        </authorList>
    </citation>
    <scope>NUCLEOTIDE SEQUENCE</scope>
    <source>
        <strain evidence="18">ChiSxjej2B14-6234</strain>
    </source>
</reference>
<name>A0A9D0Z9S5_9FIRM</name>
<keyword evidence="9 16" id="KW-0028">Amino-acid biosynthesis</keyword>
<dbReference type="InterPro" id="IPR018198">
    <property type="entry name" value="ATP_PRibTrfase_CS"/>
</dbReference>
<dbReference type="GO" id="GO:0005737">
    <property type="term" value="C:cytoplasm"/>
    <property type="evidence" value="ECO:0007669"/>
    <property type="project" value="UniProtKB-SubCell"/>
</dbReference>
<dbReference type="EC" id="2.4.2.17" evidence="6 16"/>
<evidence type="ECO:0000256" key="4">
    <source>
        <dbReference type="ARBA" id="ARBA00009489"/>
    </source>
</evidence>
<evidence type="ECO:0000256" key="13">
    <source>
        <dbReference type="ARBA" id="ARBA00022840"/>
    </source>
</evidence>
<dbReference type="InterPro" id="IPR024893">
    <property type="entry name" value="ATP_PRibTrfase_HisG_short"/>
</dbReference>
<comment type="similarity">
    <text evidence="4 16">Belongs to the ATP phosphoribosyltransferase family. Short subfamily.</text>
</comment>
<evidence type="ECO:0000256" key="6">
    <source>
        <dbReference type="ARBA" id="ARBA00011946"/>
    </source>
</evidence>
<sequence>MEPVTIALAKGRLADKTMELLEAIGVDCAEVRNPGRKLIFQEPTGRFRFILVKPSDVPTYVDHGVADIGVAGKDTLMEENRPLYELLDLGFGRCRLCVAGFPSGSRAVTDANFRVATKYPNIAREYYGARGQTIEIIKLNGSVELGPLVGLSDVILDIVESGGTLRANGLEILETVVENVSARVVVNCVSLKTKGERIRFLIDALSAELARRRAQKEEGS</sequence>
<evidence type="ECO:0000256" key="12">
    <source>
        <dbReference type="ARBA" id="ARBA00022741"/>
    </source>
</evidence>
<evidence type="ECO:0000256" key="14">
    <source>
        <dbReference type="ARBA" id="ARBA00023102"/>
    </source>
</evidence>
<comment type="catalytic activity">
    <reaction evidence="1 16">
        <text>1-(5-phospho-beta-D-ribosyl)-ATP + diphosphate = 5-phospho-alpha-D-ribose 1-diphosphate + ATP</text>
        <dbReference type="Rhea" id="RHEA:18473"/>
        <dbReference type="ChEBI" id="CHEBI:30616"/>
        <dbReference type="ChEBI" id="CHEBI:33019"/>
        <dbReference type="ChEBI" id="CHEBI:58017"/>
        <dbReference type="ChEBI" id="CHEBI:73183"/>
        <dbReference type="EC" id="2.4.2.17"/>
    </reaction>
</comment>
<evidence type="ECO:0000313" key="19">
    <source>
        <dbReference type="Proteomes" id="UP000886887"/>
    </source>
</evidence>
<evidence type="ECO:0000256" key="11">
    <source>
        <dbReference type="ARBA" id="ARBA00022679"/>
    </source>
</evidence>
<comment type="domain">
    <text evidence="16">Lacks the C-terminal regulatory region which is replaced by HisZ.</text>
</comment>
<evidence type="ECO:0000256" key="3">
    <source>
        <dbReference type="ARBA" id="ARBA00004667"/>
    </source>
</evidence>
<feature type="domain" description="ATP phosphoribosyltransferase catalytic" evidence="17">
    <location>
        <begin position="53"/>
        <end position="206"/>
    </location>
</feature>
<dbReference type="Pfam" id="PF01634">
    <property type="entry name" value="HisG"/>
    <property type="match status" value="1"/>
</dbReference>
<evidence type="ECO:0000256" key="1">
    <source>
        <dbReference type="ARBA" id="ARBA00000915"/>
    </source>
</evidence>
<dbReference type="HAMAP" id="MF_01018">
    <property type="entry name" value="HisG_Short"/>
    <property type="match status" value="1"/>
</dbReference>
<dbReference type="PROSITE" id="PS01316">
    <property type="entry name" value="ATP_P_PHORIBOSYLTR"/>
    <property type="match status" value="1"/>
</dbReference>
<dbReference type="NCBIfam" id="TIGR00070">
    <property type="entry name" value="hisG"/>
    <property type="match status" value="1"/>
</dbReference>
<dbReference type="FunFam" id="3.40.190.10:FF:000008">
    <property type="entry name" value="ATP phosphoribosyltransferase"/>
    <property type="match status" value="1"/>
</dbReference>
<comment type="subcellular location">
    <subcellularLocation>
        <location evidence="2 16">Cytoplasm</location>
    </subcellularLocation>
</comment>
<evidence type="ECO:0000259" key="17">
    <source>
        <dbReference type="Pfam" id="PF01634"/>
    </source>
</evidence>
<evidence type="ECO:0000256" key="2">
    <source>
        <dbReference type="ARBA" id="ARBA00004496"/>
    </source>
</evidence>
<organism evidence="18 19">
    <name type="scientific">Candidatus Onthenecus intestinigallinarum</name>
    <dbReference type="NCBI Taxonomy" id="2840875"/>
    <lineage>
        <taxon>Bacteria</taxon>
        <taxon>Bacillati</taxon>
        <taxon>Bacillota</taxon>
        <taxon>Clostridia</taxon>
        <taxon>Eubacteriales</taxon>
        <taxon>Candidatus Onthenecus</taxon>
    </lineage>
</organism>
<dbReference type="InterPro" id="IPR013820">
    <property type="entry name" value="ATP_PRibTrfase_cat"/>
</dbReference>
<evidence type="ECO:0000256" key="15">
    <source>
        <dbReference type="ARBA" id="ARBA00024861"/>
    </source>
</evidence>
<proteinExistence type="inferred from homology"/>
<dbReference type="Proteomes" id="UP000886887">
    <property type="component" value="Unassembled WGS sequence"/>
</dbReference>
<evidence type="ECO:0000256" key="7">
    <source>
        <dbReference type="ARBA" id="ARBA00020998"/>
    </source>
</evidence>
<dbReference type="PANTHER" id="PTHR21403:SF8">
    <property type="entry name" value="ATP PHOSPHORIBOSYLTRANSFERASE"/>
    <property type="match status" value="1"/>
</dbReference>
<dbReference type="GO" id="GO:0000105">
    <property type="term" value="P:L-histidine biosynthetic process"/>
    <property type="evidence" value="ECO:0007669"/>
    <property type="project" value="UniProtKB-UniRule"/>
</dbReference>
<dbReference type="Gene3D" id="3.40.190.10">
    <property type="entry name" value="Periplasmic binding protein-like II"/>
    <property type="match status" value="2"/>
</dbReference>
<dbReference type="CDD" id="cd13595">
    <property type="entry name" value="PBP2_HisGs"/>
    <property type="match status" value="1"/>
</dbReference>
<dbReference type="SUPFAM" id="SSF53850">
    <property type="entry name" value="Periplasmic binding protein-like II"/>
    <property type="match status" value="1"/>
</dbReference>
<keyword evidence="11 16" id="KW-0808">Transferase</keyword>
<keyword evidence="10 16" id="KW-0328">Glycosyltransferase</keyword>
<dbReference type="PANTHER" id="PTHR21403">
    <property type="entry name" value="ATP PHOSPHORIBOSYLTRANSFERASE ATP-PRTASE"/>
    <property type="match status" value="1"/>
</dbReference>
<keyword evidence="13 16" id="KW-0067">ATP-binding</keyword>
<dbReference type="GO" id="GO:0005524">
    <property type="term" value="F:ATP binding"/>
    <property type="evidence" value="ECO:0007669"/>
    <property type="project" value="UniProtKB-KW"/>
</dbReference>
<dbReference type="FunFam" id="3.40.190.10:FF:000011">
    <property type="entry name" value="ATP phosphoribosyltransferase"/>
    <property type="match status" value="1"/>
</dbReference>
<evidence type="ECO:0000256" key="16">
    <source>
        <dbReference type="HAMAP-Rule" id="MF_01018"/>
    </source>
</evidence>
<evidence type="ECO:0000256" key="5">
    <source>
        <dbReference type="ARBA" id="ARBA00011496"/>
    </source>
</evidence>
<comment type="subunit">
    <text evidence="5 16">Heteromultimer composed of HisG and HisZ subunits.</text>
</comment>
<evidence type="ECO:0000313" key="18">
    <source>
        <dbReference type="EMBL" id="HIQ71772.1"/>
    </source>
</evidence>
<keyword evidence="12 16" id="KW-0547">Nucleotide-binding</keyword>
<comment type="caution">
    <text evidence="18">The sequence shown here is derived from an EMBL/GenBank/DDBJ whole genome shotgun (WGS) entry which is preliminary data.</text>
</comment>
<evidence type="ECO:0000256" key="8">
    <source>
        <dbReference type="ARBA" id="ARBA00022490"/>
    </source>
</evidence>
<dbReference type="AlphaFoldDB" id="A0A9D0Z9S5"/>
<evidence type="ECO:0000256" key="10">
    <source>
        <dbReference type="ARBA" id="ARBA00022676"/>
    </source>
</evidence>
<protein>
    <recommendedName>
        <fullName evidence="7 16">ATP phosphoribosyltransferase</fullName>
        <shortName evidence="16">ATP-PRT</shortName>
        <shortName evidence="16">ATP-PRTase</shortName>
        <ecNumber evidence="6 16">2.4.2.17</ecNumber>
    </recommendedName>
</protein>
<dbReference type="EMBL" id="DVFJ01000018">
    <property type="protein sequence ID" value="HIQ71772.1"/>
    <property type="molecule type" value="Genomic_DNA"/>
</dbReference>
<comment type="function">
    <text evidence="15 16">Catalyzes the condensation of ATP and 5-phosphoribose 1-diphosphate to form N'-(5'-phosphoribosyl)-ATP (PR-ATP). Has a crucial role in the pathway because the rate of histidine biosynthesis seems to be controlled primarily by regulation of HisG enzymatic activity.</text>
</comment>